<dbReference type="HOGENOM" id="CLU_021598_2_0_1"/>
<protein>
    <recommendedName>
        <fullName evidence="3">F-box domain containing protein</fullName>
    </recommendedName>
</protein>
<dbReference type="STRING" id="655863.F0XDD7"/>
<dbReference type="eggNOG" id="ENOG502SJQV">
    <property type="taxonomic scope" value="Eukaryota"/>
</dbReference>
<evidence type="ECO:0008006" key="3">
    <source>
        <dbReference type="Google" id="ProtNLM"/>
    </source>
</evidence>
<dbReference type="Proteomes" id="UP000007796">
    <property type="component" value="Unassembled WGS sequence"/>
</dbReference>
<evidence type="ECO:0000313" key="2">
    <source>
        <dbReference type="Proteomes" id="UP000007796"/>
    </source>
</evidence>
<dbReference type="InParanoid" id="F0XDD7"/>
<organism evidence="2">
    <name type="scientific">Grosmannia clavigera (strain kw1407 / UAMH 11150)</name>
    <name type="common">Blue stain fungus</name>
    <name type="synonym">Graphiocladiella clavigera</name>
    <dbReference type="NCBI Taxonomy" id="655863"/>
    <lineage>
        <taxon>Eukaryota</taxon>
        <taxon>Fungi</taxon>
        <taxon>Dikarya</taxon>
        <taxon>Ascomycota</taxon>
        <taxon>Pezizomycotina</taxon>
        <taxon>Sordariomycetes</taxon>
        <taxon>Sordariomycetidae</taxon>
        <taxon>Ophiostomatales</taxon>
        <taxon>Ophiostomataceae</taxon>
        <taxon>Leptographium</taxon>
    </lineage>
</organism>
<dbReference type="GeneID" id="25974428"/>
<dbReference type="AlphaFoldDB" id="F0XDD7"/>
<sequence>MDPLPSGKTTLADLPLELWFLTCSFLPNRDIKSLRLVDRAAWSRTALRLSRVFLSASPQDIDVFRKIADHECFRRGITEIIWDDAPLPNGLEEERRDDTATYAIREDSYPGWFFRSCEYNKRCLREHYKQNRRQAEELIAAMLPVTESWAYFRRWREKQLRVISTGSDAAAFAYGLRRFKSLRRIQVTAVVHGRTIGFPLYETPAIRALPRGFNYPLPRGWIENEESGDHSINAGFDSAPYANPWPWRGVRICLSQLAKAVACRQEGDKTPCRITDLSLQDDIYDVGINSRMFEEELCPTYDSLVTSLRRLDLRHFHLSLAVDDQRHRDWQAFRSRRLQSALAAIGPMLESLTLGTNLLANMASIDLAHHVPLKTIFPPGVAKCWPRLDTLRLYGFWVTKTDVIALLASLPRTVRRIILGELEFVDAEDNWRGLLYAMRDTLGWRERPAAERPSVAIFKLTDNNGSRRLGQSTWADASTNEFLYGDGICPYGDLDDPLPNKMTAKVVTETRDAVDLANSGTTWTS</sequence>
<dbReference type="RefSeq" id="XP_014174093.1">
    <property type="nucleotide sequence ID" value="XM_014318618.1"/>
</dbReference>
<accession>F0XDD7</accession>
<dbReference type="EMBL" id="GL629765">
    <property type="protein sequence ID" value="EFX04611.1"/>
    <property type="molecule type" value="Genomic_DNA"/>
</dbReference>
<keyword evidence="2" id="KW-1185">Reference proteome</keyword>
<reference evidence="1 2" key="1">
    <citation type="journal article" date="2011" name="Proc. Natl. Acad. Sci. U.S.A.">
        <title>Genome and transcriptome analyses of the mountain pine beetle-fungal symbiont Grosmannia clavigera, a lodgepole pine pathogen.</title>
        <authorList>
            <person name="DiGuistini S."/>
            <person name="Wang Y."/>
            <person name="Liao N.Y."/>
            <person name="Taylor G."/>
            <person name="Tanguay P."/>
            <person name="Feau N."/>
            <person name="Henrissat B."/>
            <person name="Chan S.K."/>
            <person name="Hesse-Orce U."/>
            <person name="Alamouti S.M."/>
            <person name="Tsui C.K.M."/>
            <person name="Docking R.T."/>
            <person name="Levasseur A."/>
            <person name="Haridas S."/>
            <person name="Robertson G."/>
            <person name="Birol I."/>
            <person name="Holt R.A."/>
            <person name="Marra M.A."/>
            <person name="Hamelin R.C."/>
            <person name="Hirst M."/>
            <person name="Jones S.J.M."/>
            <person name="Bohlmann J."/>
            <person name="Breuil C."/>
        </authorList>
    </citation>
    <scope>NUCLEOTIDE SEQUENCE [LARGE SCALE GENOMIC DNA]</scope>
    <source>
        <strain evidence="2">kw1407 / UAMH 11150</strain>
    </source>
</reference>
<dbReference type="OrthoDB" id="5422579at2759"/>
<evidence type="ECO:0000313" key="1">
    <source>
        <dbReference type="EMBL" id="EFX04611.1"/>
    </source>
</evidence>
<proteinExistence type="predicted"/>
<name>F0XDD7_GROCL</name>
<gene>
    <name evidence="1" type="ORF">CMQ_1539</name>
</gene>